<reference evidence="1" key="1">
    <citation type="submission" date="2019-10" db="EMBL/GenBank/DDBJ databases">
        <authorList>
            <consortium name="DOE Joint Genome Institute"/>
            <person name="Kuo A."/>
            <person name="Miyauchi S."/>
            <person name="Kiss E."/>
            <person name="Drula E."/>
            <person name="Kohler A."/>
            <person name="Sanchez-Garcia M."/>
            <person name="Andreopoulos B."/>
            <person name="Barry K.W."/>
            <person name="Bonito G."/>
            <person name="Buee M."/>
            <person name="Carver A."/>
            <person name="Chen C."/>
            <person name="Cichocki N."/>
            <person name="Clum A."/>
            <person name="Culley D."/>
            <person name="Crous P.W."/>
            <person name="Fauchery L."/>
            <person name="Girlanda M."/>
            <person name="Hayes R."/>
            <person name="Keri Z."/>
            <person name="Labutti K."/>
            <person name="Lipzen A."/>
            <person name="Lombard V."/>
            <person name="Magnuson J."/>
            <person name="Maillard F."/>
            <person name="Morin E."/>
            <person name="Murat C."/>
            <person name="Nolan M."/>
            <person name="Ohm R."/>
            <person name="Pangilinan J."/>
            <person name="Pereira M."/>
            <person name="Perotto S."/>
            <person name="Peter M."/>
            <person name="Riley R."/>
            <person name="Sitrit Y."/>
            <person name="Stielow B."/>
            <person name="Szollosi G."/>
            <person name="Zifcakova L."/>
            <person name="Stursova M."/>
            <person name="Spatafora J.W."/>
            <person name="Tedersoo L."/>
            <person name="Vaario L.-M."/>
            <person name="Yamada A."/>
            <person name="Yan M."/>
            <person name="Wang P."/>
            <person name="Xu J."/>
            <person name="Bruns T."/>
            <person name="Baldrian P."/>
            <person name="Vilgalys R."/>
            <person name="Henrissat B."/>
            <person name="Grigoriev I.V."/>
            <person name="Hibbett D."/>
            <person name="Nagy L.G."/>
            <person name="Martin F.M."/>
        </authorList>
    </citation>
    <scope>NUCLEOTIDE SEQUENCE</scope>
    <source>
        <strain evidence="1">P2</strain>
    </source>
</reference>
<reference evidence="1" key="2">
    <citation type="journal article" date="2020" name="Nat. Commun.">
        <title>Large-scale genome sequencing of mycorrhizal fungi provides insights into the early evolution of symbiotic traits.</title>
        <authorList>
            <person name="Miyauchi S."/>
            <person name="Kiss E."/>
            <person name="Kuo A."/>
            <person name="Drula E."/>
            <person name="Kohler A."/>
            <person name="Sanchez-Garcia M."/>
            <person name="Morin E."/>
            <person name="Andreopoulos B."/>
            <person name="Barry K.W."/>
            <person name="Bonito G."/>
            <person name="Buee M."/>
            <person name="Carver A."/>
            <person name="Chen C."/>
            <person name="Cichocki N."/>
            <person name="Clum A."/>
            <person name="Culley D."/>
            <person name="Crous P.W."/>
            <person name="Fauchery L."/>
            <person name="Girlanda M."/>
            <person name="Hayes R.D."/>
            <person name="Keri Z."/>
            <person name="LaButti K."/>
            <person name="Lipzen A."/>
            <person name="Lombard V."/>
            <person name="Magnuson J."/>
            <person name="Maillard F."/>
            <person name="Murat C."/>
            <person name="Nolan M."/>
            <person name="Ohm R.A."/>
            <person name="Pangilinan J."/>
            <person name="Pereira M.F."/>
            <person name="Perotto S."/>
            <person name="Peter M."/>
            <person name="Pfister S."/>
            <person name="Riley R."/>
            <person name="Sitrit Y."/>
            <person name="Stielow J.B."/>
            <person name="Szollosi G."/>
            <person name="Zifcakova L."/>
            <person name="Stursova M."/>
            <person name="Spatafora J.W."/>
            <person name="Tedersoo L."/>
            <person name="Vaario L.M."/>
            <person name="Yamada A."/>
            <person name="Yan M."/>
            <person name="Wang P."/>
            <person name="Xu J."/>
            <person name="Bruns T."/>
            <person name="Baldrian P."/>
            <person name="Vilgalys R."/>
            <person name="Dunand C."/>
            <person name="Henrissat B."/>
            <person name="Grigoriev I.V."/>
            <person name="Hibbett D."/>
            <person name="Nagy L.G."/>
            <person name="Martin F.M."/>
        </authorList>
    </citation>
    <scope>NUCLEOTIDE SEQUENCE</scope>
    <source>
        <strain evidence="1">P2</strain>
    </source>
</reference>
<evidence type="ECO:0000313" key="1">
    <source>
        <dbReference type="EMBL" id="KAF9645999.1"/>
    </source>
</evidence>
<name>A0ACB6Z8E4_THEGA</name>
<gene>
    <name evidence="1" type="ORF">BDM02DRAFT_3063467</name>
</gene>
<sequence length="620" mass="69703">GLLNEENVERLRQEYTNNEPFKYARVETLFQDDLLRKVKDECLTHLSFTEKETDIYRVNQTGDLASLDYLTKEQVALLPNLLALRNILYSEEFRAFLQKVTGCGPISGSKQDMSVNTYKKGCYLLNHDDVIGTRRVSYILYMPLPCGKSWKPEYGGALEFYPVVEGTVEPQPTPSRSTPPSWNQFIFFEVQPGRSHHSVEEVVVEEGSEGYQRLSISGWFHAAQPGEPGYTEEDKDITMKSTREQLYLITSVLKEYSESAEIPDPTADLSQEHLSLLSEFINPVYLQPRLILNLSQRFQQEGSLELHSFLNSALAKKLKKALLEADLRDGIGDPERQGRIPPHSAGVNDCWELKGPPSRYRYLTLKPQPESAVEFVFPRSEQTSPDQIIRSVSEELFKSDAFRAWLMMVTTFLPISYEVEARRFRPGLDYTLATSDMETRLDVVLGLTPPPPTLESASKAGKKGKDKGKLTNVSTEDQDFWPVEWGGSDTWQAPDEEGDPAVYQTGYSKNLPQSTQQQTSYNAQPGPSSSSNGDYPKSKRLDAGSSDRGYGDESSEEEAEGTLLFFSLPGFNKLVLALRDPAVLRFVSYLSAAAQGSRWDVGAQYEVGMLEGDSEDDEDQ</sequence>
<proteinExistence type="predicted"/>
<feature type="non-terminal residue" evidence="1">
    <location>
        <position position="1"/>
    </location>
</feature>
<protein>
    <submittedName>
        <fullName evidence="1">Nuclear protein</fullName>
    </submittedName>
</protein>
<feature type="non-terminal residue" evidence="1">
    <location>
        <position position="620"/>
    </location>
</feature>
<dbReference type="EMBL" id="MU118070">
    <property type="protein sequence ID" value="KAF9645999.1"/>
    <property type="molecule type" value="Genomic_DNA"/>
</dbReference>
<evidence type="ECO:0000313" key="2">
    <source>
        <dbReference type="Proteomes" id="UP000886501"/>
    </source>
</evidence>
<organism evidence="1 2">
    <name type="scientific">Thelephora ganbajun</name>
    <name type="common">Ganba fungus</name>
    <dbReference type="NCBI Taxonomy" id="370292"/>
    <lineage>
        <taxon>Eukaryota</taxon>
        <taxon>Fungi</taxon>
        <taxon>Dikarya</taxon>
        <taxon>Basidiomycota</taxon>
        <taxon>Agaricomycotina</taxon>
        <taxon>Agaricomycetes</taxon>
        <taxon>Thelephorales</taxon>
        <taxon>Thelephoraceae</taxon>
        <taxon>Thelephora</taxon>
    </lineage>
</organism>
<keyword evidence="2" id="KW-1185">Reference proteome</keyword>
<dbReference type="Proteomes" id="UP000886501">
    <property type="component" value="Unassembled WGS sequence"/>
</dbReference>
<accession>A0ACB6Z8E4</accession>
<comment type="caution">
    <text evidence="1">The sequence shown here is derived from an EMBL/GenBank/DDBJ whole genome shotgun (WGS) entry which is preliminary data.</text>
</comment>